<feature type="chain" id="PRO_5037149399" evidence="1">
    <location>
        <begin position="21"/>
        <end position="82"/>
    </location>
</feature>
<dbReference type="Proteomes" id="UP000887572">
    <property type="component" value="Unplaced"/>
</dbReference>
<feature type="signal peptide" evidence="1">
    <location>
        <begin position="1"/>
        <end position="20"/>
    </location>
</feature>
<protein>
    <submittedName>
        <fullName evidence="3">Uncharacterized protein</fullName>
    </submittedName>
</protein>
<proteinExistence type="predicted"/>
<keyword evidence="2" id="KW-1185">Reference proteome</keyword>
<accession>A0A914HIF7</accession>
<dbReference type="AlphaFoldDB" id="A0A914HIF7"/>
<keyword evidence="1" id="KW-0732">Signal</keyword>
<sequence>MNAKLSVALLIVLLVSVAYSAPNENGKAPLKATNGGGCPPGQSECLNECYKTCSTDDDCVLLGLKICKINPLLCGLRLCLAQ</sequence>
<evidence type="ECO:0000313" key="3">
    <source>
        <dbReference type="WBParaSite" id="Gr19_v10_g17825.t1"/>
    </source>
</evidence>
<reference evidence="3" key="1">
    <citation type="submission" date="2022-11" db="UniProtKB">
        <authorList>
            <consortium name="WormBaseParasite"/>
        </authorList>
    </citation>
    <scope>IDENTIFICATION</scope>
</reference>
<dbReference type="WBParaSite" id="Gr19_v10_g17825.t1">
    <property type="protein sequence ID" value="Gr19_v10_g17825.t1"/>
    <property type="gene ID" value="Gr19_v10_g17825"/>
</dbReference>
<name>A0A914HIF7_GLORO</name>
<evidence type="ECO:0000313" key="2">
    <source>
        <dbReference type="Proteomes" id="UP000887572"/>
    </source>
</evidence>
<evidence type="ECO:0000256" key="1">
    <source>
        <dbReference type="SAM" id="SignalP"/>
    </source>
</evidence>
<organism evidence="2 3">
    <name type="scientific">Globodera rostochiensis</name>
    <name type="common">Golden nematode worm</name>
    <name type="synonym">Heterodera rostochiensis</name>
    <dbReference type="NCBI Taxonomy" id="31243"/>
    <lineage>
        <taxon>Eukaryota</taxon>
        <taxon>Metazoa</taxon>
        <taxon>Ecdysozoa</taxon>
        <taxon>Nematoda</taxon>
        <taxon>Chromadorea</taxon>
        <taxon>Rhabditida</taxon>
        <taxon>Tylenchina</taxon>
        <taxon>Tylenchomorpha</taxon>
        <taxon>Tylenchoidea</taxon>
        <taxon>Heteroderidae</taxon>
        <taxon>Heteroderinae</taxon>
        <taxon>Globodera</taxon>
    </lineage>
</organism>